<reference evidence="2 3" key="2">
    <citation type="submission" date="2024-01" db="EMBL/GenBank/DDBJ databases">
        <authorList>
            <person name="Xie X."/>
        </authorList>
    </citation>
    <scope>NUCLEOTIDE SEQUENCE [LARGE SCALE GENOMIC DNA]</scope>
    <source>
        <strain evidence="2">SCUT-1</strain>
    </source>
</reference>
<dbReference type="InterPro" id="IPR024983">
    <property type="entry name" value="CHAT_dom"/>
</dbReference>
<proteinExistence type="predicted"/>
<evidence type="ECO:0000313" key="3">
    <source>
        <dbReference type="Proteomes" id="UP001308005"/>
    </source>
</evidence>
<feature type="domain" description="CHAT" evidence="1">
    <location>
        <begin position="104"/>
        <end position="279"/>
    </location>
</feature>
<keyword evidence="3" id="KW-1185">Reference proteome</keyword>
<sequence length="638" mass="72749">MQLNCWLTPKPVKGLYDLALEFPQQNRRVNLKEADLRPECRFNLLNESKTLQAVLDLLDKFNEKSIRQYADEAGMYDIGVFLYQATLGKYGGRELDQEAVDLRIISPCEHIHRLPWNMLARDSDNRFLRYADWQITLARDYNTQRIDMPSLPALLVFSPPELDGQGLTGTDAHIRQLKDDLTAEIRSYESPTLFKIVHTRQELERILQRQHFDVLYYYGHGEGDGMSSRLRLEAATSANPGTMSLIHLRETLQRAVGGSPAVCYINACMSASGGKMGAGLQLGYGCAAVIANRTEAWVSVAQRQGLSVLKYLLLDALSPHEALHRTVTSGSEDVGDLSWATPILTRHYTEWRCQRKPNLHHLNRQDKDWPLKLDRVSQSGYIGEYLEAVLNASVDTLCCIWYGNASVGVDLLHERVSHKVPHNMDLITCQMNWPIAIPDESRDEVFRASLLAGFRCIYHAAPKSIEAIPRFLKEVSLHAGSHRLLFHLRLQTVRPTDKDWAVPANFKFFLDWWQRIVAPELVKARIPAVITLGYELDNLKKLEEQYDKHLKPLNSQQLMVRRLPSLEPISQDHMRDFIQTFKLPVPAQIVDAKVAEIERKTGGHYQRTLECLINLYEHSVMITPESVQASADDDFDFA</sequence>
<dbReference type="RefSeq" id="WP_324693185.1">
    <property type="nucleotide sequence ID" value="NZ_JAYMYJ010000029.1"/>
</dbReference>
<accession>A0ABU6CT27</accession>
<evidence type="ECO:0000313" key="2">
    <source>
        <dbReference type="EMBL" id="MEB4589963.1"/>
    </source>
</evidence>
<gene>
    <name evidence="2" type="ORF">VSS37_03135</name>
</gene>
<dbReference type="Proteomes" id="UP001308005">
    <property type="component" value="Unassembled WGS sequence"/>
</dbReference>
<protein>
    <submittedName>
        <fullName evidence="2">CHAT domain-containing protein</fullName>
    </submittedName>
</protein>
<reference evidence="3" key="1">
    <citation type="submission" date="2023-07" db="EMBL/GenBank/DDBJ databases">
        <title>The carbon used by Thiothrix.</title>
        <authorList>
            <person name="Chen L."/>
        </authorList>
    </citation>
    <scope>NUCLEOTIDE SEQUENCE [LARGE SCALE GENOMIC DNA]</scope>
</reference>
<evidence type="ECO:0000259" key="1">
    <source>
        <dbReference type="Pfam" id="PF12770"/>
    </source>
</evidence>
<name>A0ABU6CT27_9GAMM</name>
<comment type="caution">
    <text evidence="2">The sequence shown here is derived from an EMBL/GenBank/DDBJ whole genome shotgun (WGS) entry which is preliminary data.</text>
</comment>
<dbReference type="EMBL" id="JAYMYJ010000029">
    <property type="protein sequence ID" value="MEB4589963.1"/>
    <property type="molecule type" value="Genomic_DNA"/>
</dbReference>
<organism evidence="2 3">
    <name type="scientific">Candidatus Thiothrix phosphatis</name>
    <dbReference type="NCBI Taxonomy" id="3112415"/>
    <lineage>
        <taxon>Bacteria</taxon>
        <taxon>Pseudomonadati</taxon>
        <taxon>Pseudomonadota</taxon>
        <taxon>Gammaproteobacteria</taxon>
        <taxon>Thiotrichales</taxon>
        <taxon>Thiotrichaceae</taxon>
        <taxon>Thiothrix</taxon>
    </lineage>
</organism>
<dbReference type="Pfam" id="PF12770">
    <property type="entry name" value="CHAT"/>
    <property type="match status" value="1"/>
</dbReference>